<keyword evidence="3" id="KW-1133">Transmembrane helix</keyword>
<evidence type="ECO:0000313" key="5">
    <source>
        <dbReference type="EMBL" id="VDK53092.1"/>
    </source>
</evidence>
<feature type="compositionally biased region" description="Pro residues" evidence="2">
    <location>
        <begin position="104"/>
        <end position="114"/>
    </location>
</feature>
<feature type="non-terminal residue" evidence="5">
    <location>
        <position position="168"/>
    </location>
</feature>
<feature type="domain" description="Nematode cuticle collagen N-terminal" evidence="4">
    <location>
        <begin position="1"/>
        <end position="53"/>
    </location>
</feature>
<keyword evidence="6" id="KW-1185">Reference proteome</keyword>
<dbReference type="PANTHER" id="PTHR24637">
    <property type="entry name" value="COLLAGEN"/>
    <property type="match status" value="1"/>
</dbReference>
<dbReference type="SMART" id="SM01088">
    <property type="entry name" value="Col_cuticle_N"/>
    <property type="match status" value="1"/>
</dbReference>
<feature type="transmembrane region" description="Helical" evidence="3">
    <location>
        <begin position="6"/>
        <end position="26"/>
    </location>
</feature>
<dbReference type="OrthoDB" id="5870193at2759"/>
<keyword evidence="3" id="KW-0472">Membrane</keyword>
<dbReference type="GO" id="GO:0042302">
    <property type="term" value="F:structural constituent of cuticle"/>
    <property type="evidence" value="ECO:0007669"/>
    <property type="project" value="InterPro"/>
</dbReference>
<evidence type="ECO:0000259" key="4">
    <source>
        <dbReference type="SMART" id="SM01088"/>
    </source>
</evidence>
<dbReference type="Proteomes" id="UP000271889">
    <property type="component" value="Unassembled WGS sequence"/>
</dbReference>
<dbReference type="Gene3D" id="1.20.5.320">
    <property type="entry name" value="6-Phosphogluconate Dehydrogenase, domain 3"/>
    <property type="match status" value="1"/>
</dbReference>
<keyword evidence="1" id="KW-0677">Repeat</keyword>
<dbReference type="Pfam" id="PF01484">
    <property type="entry name" value="Col_cuticle_N"/>
    <property type="match status" value="1"/>
</dbReference>
<proteinExistence type="predicted"/>
<name>A0A3P6QRP8_CYLGO</name>
<dbReference type="InterPro" id="IPR002486">
    <property type="entry name" value="Col_cuticle_N"/>
</dbReference>
<protein>
    <recommendedName>
        <fullName evidence="4">Nematode cuticle collagen N-terminal domain-containing protein</fullName>
    </recommendedName>
</protein>
<gene>
    <name evidence="5" type="ORF">CGOC_LOCUS2576</name>
</gene>
<feature type="region of interest" description="Disordered" evidence="2">
    <location>
        <begin position="104"/>
        <end position="168"/>
    </location>
</feature>
<keyword evidence="3" id="KW-0812">Transmembrane</keyword>
<accession>A0A3P6QRP8</accession>
<sequence length="168" mass="17798">MIATGIVGFTSITTILSVILIGYLIVDINNFYDDAIEELSDFREMANYAWKEMRPWYVSRRERRRVLSGMTGSIEKENAIIDSARSRRQWPAHCNCGPVSKNCPPGPPGPPGPKGPDGEPGLPGLPGQRGVDGIQISFGGGAGGCIKCPMGPPGPPGQDGPMGPPGPQ</sequence>
<reference evidence="5 6" key="1">
    <citation type="submission" date="2018-11" db="EMBL/GenBank/DDBJ databases">
        <authorList>
            <consortium name="Pathogen Informatics"/>
        </authorList>
    </citation>
    <scope>NUCLEOTIDE SEQUENCE [LARGE SCALE GENOMIC DNA]</scope>
</reference>
<feature type="compositionally biased region" description="Pro residues" evidence="2">
    <location>
        <begin position="150"/>
        <end position="168"/>
    </location>
</feature>
<dbReference type="EMBL" id="UYRV01005860">
    <property type="protein sequence ID" value="VDK53092.1"/>
    <property type="molecule type" value="Genomic_DNA"/>
</dbReference>
<dbReference type="PANTHER" id="PTHR24637:SF421">
    <property type="entry name" value="CUTICLE COLLAGEN DPY-2"/>
    <property type="match status" value="1"/>
</dbReference>
<evidence type="ECO:0000256" key="3">
    <source>
        <dbReference type="SAM" id="Phobius"/>
    </source>
</evidence>
<evidence type="ECO:0000256" key="1">
    <source>
        <dbReference type="ARBA" id="ARBA00022737"/>
    </source>
</evidence>
<dbReference type="AlphaFoldDB" id="A0A3P6QRP8"/>
<evidence type="ECO:0000313" key="6">
    <source>
        <dbReference type="Proteomes" id="UP000271889"/>
    </source>
</evidence>
<organism evidence="5 6">
    <name type="scientific">Cylicostephanus goldi</name>
    <name type="common">Nematode worm</name>
    <dbReference type="NCBI Taxonomy" id="71465"/>
    <lineage>
        <taxon>Eukaryota</taxon>
        <taxon>Metazoa</taxon>
        <taxon>Ecdysozoa</taxon>
        <taxon>Nematoda</taxon>
        <taxon>Chromadorea</taxon>
        <taxon>Rhabditida</taxon>
        <taxon>Rhabditina</taxon>
        <taxon>Rhabditomorpha</taxon>
        <taxon>Strongyloidea</taxon>
        <taxon>Strongylidae</taxon>
        <taxon>Cylicostephanus</taxon>
    </lineage>
</organism>
<evidence type="ECO:0000256" key="2">
    <source>
        <dbReference type="SAM" id="MobiDB-lite"/>
    </source>
</evidence>